<gene>
    <name evidence="1" type="ORF">RPE78_06500</name>
</gene>
<sequence length="204" mass="22296">MLLVKEFLQAQGFSAPAEYTEVETSGTDATPPAETCALILDRQNLIVAAHRHGVLLGDAGFVEICTQAWADVLEGPDGATARSCVDLAFQGQRSGFQTVWHGPGYATHWDVTMMPLQDRDNRIQHILICAKRTDISRRTETDLREELRDIAHTLANLTSVTRSGAKILRRDGMTDDLRGDVADGLAESAAKADAALERLRAILK</sequence>
<dbReference type="RefSeq" id="WP_406721554.1">
    <property type="nucleotide sequence ID" value="NZ_CP135443.1"/>
</dbReference>
<evidence type="ECO:0008006" key="3">
    <source>
        <dbReference type="Google" id="ProtNLM"/>
    </source>
</evidence>
<accession>A0ABZ1E3K5</accession>
<name>A0ABZ1E3K5_9RHOB</name>
<protein>
    <recommendedName>
        <fullName evidence="3">PAS fold-containing protein</fullName>
    </recommendedName>
</protein>
<reference evidence="1 2" key="1">
    <citation type="submission" date="2023-09" db="EMBL/GenBank/DDBJ databases">
        <title>Thioclava shenzhenensis sp. nov., a multidrug resistant bacteria-antagonizing species isolated from coastal seawater.</title>
        <authorList>
            <person name="Long M."/>
        </authorList>
    </citation>
    <scope>NUCLEOTIDE SEQUENCE [LARGE SCALE GENOMIC DNA]</scope>
    <source>
        <strain evidence="1 2">FTW29</strain>
    </source>
</reference>
<evidence type="ECO:0000313" key="1">
    <source>
        <dbReference type="EMBL" id="WRY34928.1"/>
    </source>
</evidence>
<keyword evidence="2" id="KW-1185">Reference proteome</keyword>
<organism evidence="1 2">
    <name type="scientific">Thioclava litoralis</name>
    <dbReference type="NCBI Taxonomy" id="3076557"/>
    <lineage>
        <taxon>Bacteria</taxon>
        <taxon>Pseudomonadati</taxon>
        <taxon>Pseudomonadota</taxon>
        <taxon>Alphaproteobacteria</taxon>
        <taxon>Rhodobacterales</taxon>
        <taxon>Paracoccaceae</taxon>
        <taxon>Thioclava</taxon>
    </lineage>
</organism>
<dbReference type="Proteomes" id="UP001623290">
    <property type="component" value="Chromosome"/>
</dbReference>
<dbReference type="EMBL" id="CP135443">
    <property type="protein sequence ID" value="WRY34928.1"/>
    <property type="molecule type" value="Genomic_DNA"/>
</dbReference>
<proteinExistence type="predicted"/>
<evidence type="ECO:0000313" key="2">
    <source>
        <dbReference type="Proteomes" id="UP001623290"/>
    </source>
</evidence>